<evidence type="ECO:0000256" key="5">
    <source>
        <dbReference type="ARBA" id="ARBA00022825"/>
    </source>
</evidence>
<dbReference type="EMBL" id="FUFT01000002">
    <property type="protein sequence ID" value="SJL82811.1"/>
    <property type="molecule type" value="Genomic_DNA"/>
</dbReference>
<comment type="similarity">
    <text evidence="2">Belongs to the peptidase S49 family.</text>
</comment>
<evidence type="ECO:0000313" key="10">
    <source>
        <dbReference type="EMBL" id="SJL82811.1"/>
    </source>
</evidence>
<dbReference type="Pfam" id="PF01343">
    <property type="entry name" value="Peptidase_S49"/>
    <property type="match status" value="2"/>
</dbReference>
<dbReference type="InterPro" id="IPR047217">
    <property type="entry name" value="S49_SppA_67K_type_N"/>
</dbReference>
<keyword evidence="11" id="KW-1185">Reference proteome</keyword>
<dbReference type="InterPro" id="IPR004634">
    <property type="entry name" value="Pept_S49_pIV"/>
</dbReference>
<dbReference type="CDD" id="cd07023">
    <property type="entry name" value="S49_Sppa_N_C"/>
    <property type="match status" value="1"/>
</dbReference>
<dbReference type="GO" id="GO:0008236">
    <property type="term" value="F:serine-type peptidase activity"/>
    <property type="evidence" value="ECO:0007669"/>
    <property type="project" value="UniProtKB-KW"/>
</dbReference>
<keyword evidence="8" id="KW-1133">Transmembrane helix</keyword>
<evidence type="ECO:0000256" key="8">
    <source>
        <dbReference type="SAM" id="Phobius"/>
    </source>
</evidence>
<dbReference type="InterPro" id="IPR029045">
    <property type="entry name" value="ClpP/crotonase-like_dom_sf"/>
</dbReference>
<organism evidence="10 11">
    <name type="scientific">Vibrio palustris</name>
    <dbReference type="NCBI Taxonomy" id="1918946"/>
    <lineage>
        <taxon>Bacteria</taxon>
        <taxon>Pseudomonadati</taxon>
        <taxon>Pseudomonadota</taxon>
        <taxon>Gammaproteobacteria</taxon>
        <taxon>Vibrionales</taxon>
        <taxon>Vibrionaceae</taxon>
        <taxon>Vibrio</taxon>
    </lineage>
</organism>
<evidence type="ECO:0000256" key="6">
    <source>
        <dbReference type="ARBA" id="ARBA00023136"/>
    </source>
</evidence>
<feature type="domain" description="Peptidase S49" evidence="9">
    <location>
        <begin position="393"/>
        <end position="543"/>
    </location>
</feature>
<keyword evidence="5" id="KW-0720">Serine protease</keyword>
<keyword evidence="4 10" id="KW-0378">Hydrolase</keyword>
<comment type="subcellular location">
    <subcellularLocation>
        <location evidence="1">Membrane</location>
    </subcellularLocation>
</comment>
<sequence>MKTLFGYLGKLIKGLWKTITFLRVALLNVLFIILVVAIWFGISNATKTTPPEQSQPSALVLNLNGPIVEKASYLTPLDSFKGSALGDDMPKENVLFDIVHTIRHAKTDPAITGLVLSLGDMPSTSLTKLRYIAKAINEFKSSGKPVFATGDFYSQSQYYLASYADKVYLSPEGSVLLKGYSAYGLYMKDFLEKMNVNAHIFRVGTYKSAVEPFMRNNMSPAAREAATRWLGQLWGAYTDDVATNRHIDVKVLRPNMETFLKEFRQSKGSLADLSLRLGLVDKLTSRHQVRRLLANKFGSNGADSYQSISYYQYKDSLPTEQPKANSDIAVIVASGEIKDGKESNGVVGGDTLAAQLRDARNDPHVKAVVLRVDSPGGSAFASEVVREELTTLKAAGKPVVVSMSSLAASGGYWISMAADKIIAQPTTLTGSIGIFSVIPTFEKGLSKLGIATDGVGTTPFSGEGVTSGLSDGAKQAMQLAIDHGYQRFISLVGKYRNMSTKQVDEIAQGHVWTGQDAVKNGLVDQLGDFDDAVDAAAKMAKLKHYNLQWMEEPLTPAQQLLKGLMSEAHASLGLNISSLIPEALQPAAQQLSTSASLLSKFNDPKGEYAYCLPCQVK</sequence>
<dbReference type="AlphaFoldDB" id="A0A1R4B1M7"/>
<dbReference type="PANTHER" id="PTHR33209:SF1">
    <property type="entry name" value="PEPTIDASE S49 DOMAIN-CONTAINING PROTEIN"/>
    <property type="match status" value="1"/>
</dbReference>
<dbReference type="GO" id="GO:0006465">
    <property type="term" value="P:signal peptide processing"/>
    <property type="evidence" value="ECO:0007669"/>
    <property type="project" value="InterPro"/>
</dbReference>
<evidence type="ECO:0000256" key="7">
    <source>
        <dbReference type="PIRSR" id="PIRSR001217-1"/>
    </source>
</evidence>
<accession>A0A1R4B1M7</accession>
<feature type="domain" description="Peptidase S49" evidence="9">
    <location>
        <begin position="139"/>
        <end position="293"/>
    </location>
</feature>
<dbReference type="PANTHER" id="PTHR33209">
    <property type="entry name" value="PROTEASE 4"/>
    <property type="match status" value="1"/>
</dbReference>
<name>A0A1R4B1M7_9VIBR</name>
<protein>
    <submittedName>
        <fullName evidence="10">Protease 4</fullName>
        <ecNumber evidence="10">3.4.21.-</ecNumber>
    </submittedName>
</protein>
<dbReference type="STRING" id="1918946.VPAL9027_00751"/>
<evidence type="ECO:0000256" key="3">
    <source>
        <dbReference type="ARBA" id="ARBA00022670"/>
    </source>
</evidence>
<dbReference type="InterPro" id="IPR004635">
    <property type="entry name" value="Pept_S49_SppA"/>
</dbReference>
<dbReference type="Gene3D" id="3.90.226.10">
    <property type="entry name" value="2-enoyl-CoA Hydratase, Chain A, domain 1"/>
    <property type="match status" value="3"/>
</dbReference>
<dbReference type="InterPro" id="IPR002142">
    <property type="entry name" value="Peptidase_S49"/>
</dbReference>
<dbReference type="GO" id="GO:0016020">
    <property type="term" value="C:membrane"/>
    <property type="evidence" value="ECO:0007669"/>
    <property type="project" value="UniProtKB-SubCell"/>
</dbReference>
<feature type="transmembrane region" description="Helical" evidence="8">
    <location>
        <begin position="21"/>
        <end position="42"/>
    </location>
</feature>
<keyword evidence="6 8" id="KW-0472">Membrane</keyword>
<dbReference type="SUPFAM" id="SSF52096">
    <property type="entry name" value="ClpP/crotonase"/>
    <property type="match status" value="2"/>
</dbReference>
<dbReference type="RefSeq" id="WP_077312445.1">
    <property type="nucleotide sequence ID" value="NZ_AP024887.1"/>
</dbReference>
<evidence type="ECO:0000256" key="4">
    <source>
        <dbReference type="ARBA" id="ARBA00022801"/>
    </source>
</evidence>
<proteinExistence type="inferred from homology"/>
<feature type="active site" description="Proton donor/acceptor" evidence="7">
    <location>
        <position position="207"/>
    </location>
</feature>
<gene>
    <name evidence="10" type="primary">sppA</name>
    <name evidence="10" type="ORF">VPAL9027_00751</name>
</gene>
<dbReference type="CDD" id="cd07018">
    <property type="entry name" value="S49_SppA_67K_type"/>
    <property type="match status" value="1"/>
</dbReference>
<dbReference type="InterPro" id="IPR047272">
    <property type="entry name" value="S49_SppA_C"/>
</dbReference>
<dbReference type="Proteomes" id="UP000189475">
    <property type="component" value="Unassembled WGS sequence"/>
</dbReference>
<feature type="active site" description="Nucleophile" evidence="7">
    <location>
        <position position="409"/>
    </location>
</feature>
<evidence type="ECO:0000256" key="2">
    <source>
        <dbReference type="ARBA" id="ARBA00008683"/>
    </source>
</evidence>
<dbReference type="OrthoDB" id="9764363at2"/>
<dbReference type="EC" id="3.4.21.-" evidence="10"/>
<evidence type="ECO:0000259" key="9">
    <source>
        <dbReference type="Pfam" id="PF01343"/>
    </source>
</evidence>
<evidence type="ECO:0000256" key="1">
    <source>
        <dbReference type="ARBA" id="ARBA00004370"/>
    </source>
</evidence>
<dbReference type="Gene3D" id="6.20.330.10">
    <property type="match status" value="1"/>
</dbReference>
<keyword evidence="3 10" id="KW-0645">Protease</keyword>
<evidence type="ECO:0000313" key="11">
    <source>
        <dbReference type="Proteomes" id="UP000189475"/>
    </source>
</evidence>
<dbReference type="PIRSF" id="PIRSF001217">
    <property type="entry name" value="Protease_4_SppA"/>
    <property type="match status" value="1"/>
</dbReference>
<dbReference type="NCBIfam" id="TIGR00706">
    <property type="entry name" value="SppA_dom"/>
    <property type="match status" value="1"/>
</dbReference>
<reference evidence="10 11" key="1">
    <citation type="submission" date="2017-02" db="EMBL/GenBank/DDBJ databases">
        <authorList>
            <person name="Peterson S.W."/>
        </authorList>
    </citation>
    <scope>NUCLEOTIDE SEQUENCE [LARGE SCALE GENOMIC DNA]</scope>
    <source>
        <strain evidence="10 11">CECT 9027</strain>
    </source>
</reference>
<keyword evidence="8" id="KW-0812">Transmembrane</keyword>
<dbReference type="NCBIfam" id="TIGR00705">
    <property type="entry name" value="SppA_67K"/>
    <property type="match status" value="1"/>
</dbReference>